<dbReference type="Pfam" id="PF00641">
    <property type="entry name" value="Zn_ribbon_RanBP"/>
    <property type="match status" value="1"/>
</dbReference>
<dbReference type="FunFam" id="2.40.30.10:FF:000070">
    <property type="entry name" value="Translation elongation factor EF-1 subunit"/>
    <property type="match status" value="1"/>
</dbReference>
<dbReference type="PANTHER" id="PTHR23115">
    <property type="entry name" value="TRANSLATION FACTOR"/>
    <property type="match status" value="1"/>
</dbReference>
<feature type="region of interest" description="Disordered" evidence="14">
    <location>
        <begin position="1"/>
        <end position="70"/>
    </location>
</feature>
<dbReference type="InterPro" id="IPR027417">
    <property type="entry name" value="P-loop_NTPase"/>
</dbReference>
<protein>
    <submittedName>
        <fullName evidence="17">Translation elongation factor EF-1 alpha/Tu</fullName>
    </submittedName>
</protein>
<dbReference type="STRING" id="105231.A0A1Y1HH31"/>
<evidence type="ECO:0000256" key="1">
    <source>
        <dbReference type="ARBA" id="ARBA00003982"/>
    </source>
</evidence>
<dbReference type="Pfam" id="PF00009">
    <property type="entry name" value="GTP_EFTU"/>
    <property type="match status" value="1"/>
</dbReference>
<evidence type="ECO:0000259" key="15">
    <source>
        <dbReference type="PROSITE" id="PS50199"/>
    </source>
</evidence>
<dbReference type="InterPro" id="IPR009000">
    <property type="entry name" value="Transl_B-barrel_sf"/>
</dbReference>
<keyword evidence="4" id="KW-0963">Cytoplasm</keyword>
<dbReference type="Pfam" id="PF22594">
    <property type="entry name" value="GTP-eEF1A_C"/>
    <property type="match status" value="1"/>
</dbReference>
<feature type="compositionally biased region" description="Low complexity" evidence="14">
    <location>
        <begin position="93"/>
        <end position="120"/>
    </location>
</feature>
<dbReference type="Gene3D" id="3.40.50.300">
    <property type="entry name" value="P-loop containing nucleotide triphosphate hydrolases"/>
    <property type="match status" value="1"/>
</dbReference>
<dbReference type="PROSITE" id="PS01358">
    <property type="entry name" value="ZF_RANBP2_1"/>
    <property type="match status" value="1"/>
</dbReference>
<feature type="domain" description="Tr-type G" evidence="16">
    <location>
        <begin position="258"/>
        <end position="488"/>
    </location>
</feature>
<keyword evidence="5" id="KW-0479">Metal-binding</keyword>
<sequence>MKKSGGKGKFYDDDYDDGYDDAYADEEYEEEDWSAYGAPGEHAGASSTPAPPAGASHANLPPPSAGQWRCPLCTYDNLEQHLACDMCGTPRPAAESAQEGASSASKAPPLDPAPFAFDSPSPDDQVLAARRRGTGTAKKPPASLNGKPPPLQAVETKPTPKPYDPIRNRRQSAPAVELQESAAEGKKEKRGAEQGVRRLSLDDQVSDRGQGEPSSSGRGETSGATLPPGKRKWQSLPLSAYRPDEELLAEIRSRGGEKDVLNLIIVGHVDAGKSTLMGRVLHALGQVSQKEMHKNEKQSKEQGKGSFAYAWVLDEGAEERARGVTMTVAVAHFETPQKRIILLDAPGHKDFVPNMISGASQADATILVVDATPGGFEAGMEGQGGQGGQTKEHAQLARSLGVEQLIVAVNKMDAIEYDQERFTEIQAGLVPFLRQCGFKDSAVRWLPVSGLAGENLTEPPEAKELAAWYRGPHLLAAVDSFQAPVRLVAKPLRLVVAEVFKTRTLGSAAIGGKLEGGVLKQGSKVLVMPAGEVATVKGVERNGEAVTGAAAGDSVDVGLSGIEPNVLFAGSVLCHPDYPVPTATKVEVRLLTLNIVMPLLRGASLVLHAHSAKQPVRISELVSLLDPKSGQVAKAKPRVVTKNQSAVVELVAERSICLEAYTDYRALGRIALRDSGKTVAVGIVTKILET</sequence>
<feature type="compositionally biased region" description="Basic and acidic residues" evidence="14">
    <location>
        <begin position="183"/>
        <end position="210"/>
    </location>
</feature>
<dbReference type="GO" id="GO:0006412">
    <property type="term" value="P:translation"/>
    <property type="evidence" value="ECO:0000318"/>
    <property type="project" value="GO_Central"/>
</dbReference>
<gene>
    <name evidence="17" type="ORF">KFL_000030240</name>
</gene>
<comment type="similarity">
    <text evidence="3">Belongs to the TRAFAC class translation factor GTPase superfamily. Classic translation factor GTPase family. EF-Tu/EF-1A subfamily.</text>
</comment>
<evidence type="ECO:0000313" key="17">
    <source>
        <dbReference type="EMBL" id="GAQ77745.1"/>
    </source>
</evidence>
<dbReference type="GO" id="GO:0008270">
    <property type="term" value="F:zinc ion binding"/>
    <property type="evidence" value="ECO:0007669"/>
    <property type="project" value="UniProtKB-KW"/>
</dbReference>
<dbReference type="InterPro" id="IPR036443">
    <property type="entry name" value="Znf_RanBP2_sf"/>
</dbReference>
<dbReference type="InterPro" id="IPR009001">
    <property type="entry name" value="Transl_elong_EF1A/Init_IF2_C"/>
</dbReference>
<proteinExistence type="inferred from homology"/>
<evidence type="ECO:0000313" key="18">
    <source>
        <dbReference type="Proteomes" id="UP000054558"/>
    </source>
</evidence>
<evidence type="ECO:0000256" key="9">
    <source>
        <dbReference type="ARBA" id="ARBA00022833"/>
    </source>
</evidence>
<evidence type="ECO:0000256" key="10">
    <source>
        <dbReference type="ARBA" id="ARBA00022917"/>
    </source>
</evidence>
<dbReference type="GO" id="GO:0005737">
    <property type="term" value="C:cytoplasm"/>
    <property type="evidence" value="ECO:0007669"/>
    <property type="project" value="UniProtKB-SubCell"/>
</dbReference>
<evidence type="ECO:0000256" key="4">
    <source>
        <dbReference type="ARBA" id="ARBA00022490"/>
    </source>
</evidence>
<dbReference type="Gene3D" id="2.30.30.380">
    <property type="entry name" value="Zn-finger domain of Sec23/24"/>
    <property type="match status" value="1"/>
</dbReference>
<dbReference type="InterPro" id="IPR000795">
    <property type="entry name" value="T_Tr_GTP-bd_dom"/>
</dbReference>
<keyword evidence="8" id="KW-0378">Hydrolase</keyword>
<evidence type="ECO:0000256" key="7">
    <source>
        <dbReference type="ARBA" id="ARBA00022771"/>
    </source>
</evidence>
<keyword evidence="17" id="KW-0251">Elongation factor</keyword>
<dbReference type="SUPFAM" id="SSF90209">
    <property type="entry name" value="Ran binding protein zinc finger-like"/>
    <property type="match status" value="1"/>
</dbReference>
<evidence type="ECO:0000256" key="3">
    <source>
        <dbReference type="ARBA" id="ARBA00007249"/>
    </source>
</evidence>
<organism evidence="17 18">
    <name type="scientific">Klebsormidium nitens</name>
    <name type="common">Green alga</name>
    <name type="synonym">Ulothrix nitens</name>
    <dbReference type="NCBI Taxonomy" id="105231"/>
    <lineage>
        <taxon>Eukaryota</taxon>
        <taxon>Viridiplantae</taxon>
        <taxon>Streptophyta</taxon>
        <taxon>Klebsormidiophyceae</taxon>
        <taxon>Klebsormidiales</taxon>
        <taxon>Klebsormidiaceae</taxon>
        <taxon>Klebsormidium</taxon>
    </lineage>
</organism>
<keyword evidence="10" id="KW-0648">Protein biosynthesis</keyword>
<dbReference type="AlphaFoldDB" id="A0A1Y1HH31"/>
<dbReference type="GO" id="GO:0005525">
    <property type="term" value="F:GTP binding"/>
    <property type="evidence" value="ECO:0007669"/>
    <property type="project" value="UniProtKB-KW"/>
</dbReference>
<evidence type="ECO:0000256" key="11">
    <source>
        <dbReference type="ARBA" id="ARBA00023134"/>
    </source>
</evidence>
<dbReference type="InterPro" id="IPR050100">
    <property type="entry name" value="TRAFAC_GTPase_members"/>
</dbReference>
<dbReference type="Gene3D" id="2.40.30.10">
    <property type="entry name" value="Translation factors"/>
    <property type="match status" value="2"/>
</dbReference>
<feature type="compositionally biased region" description="Low complexity" evidence="14">
    <location>
        <begin position="42"/>
        <end position="58"/>
    </location>
</feature>
<keyword evidence="7 13" id="KW-0863">Zinc-finger</keyword>
<evidence type="ECO:0000256" key="14">
    <source>
        <dbReference type="SAM" id="MobiDB-lite"/>
    </source>
</evidence>
<feature type="compositionally biased region" description="Polar residues" evidence="14">
    <location>
        <begin position="212"/>
        <end position="224"/>
    </location>
</feature>
<dbReference type="InterPro" id="IPR001876">
    <property type="entry name" value="Znf_RanBP2"/>
</dbReference>
<dbReference type="SUPFAM" id="SSF50447">
    <property type="entry name" value="Translation proteins"/>
    <property type="match status" value="1"/>
</dbReference>
<evidence type="ECO:0000256" key="6">
    <source>
        <dbReference type="ARBA" id="ARBA00022741"/>
    </source>
</evidence>
<dbReference type="OMA" id="VVQITCH"/>
<dbReference type="CDD" id="cd01883">
    <property type="entry name" value="EF1_alpha"/>
    <property type="match status" value="1"/>
</dbReference>
<dbReference type="OrthoDB" id="342024at2759"/>
<dbReference type="InterPro" id="IPR054696">
    <property type="entry name" value="GTP-eEF1A_C"/>
</dbReference>
<reference evidence="17 18" key="1">
    <citation type="journal article" date="2014" name="Nat. Commun.">
        <title>Klebsormidium flaccidum genome reveals primary factors for plant terrestrial adaptation.</title>
        <authorList>
            <person name="Hori K."/>
            <person name="Maruyama F."/>
            <person name="Fujisawa T."/>
            <person name="Togashi T."/>
            <person name="Yamamoto N."/>
            <person name="Seo M."/>
            <person name="Sato S."/>
            <person name="Yamada T."/>
            <person name="Mori H."/>
            <person name="Tajima N."/>
            <person name="Moriyama T."/>
            <person name="Ikeuchi M."/>
            <person name="Watanabe M."/>
            <person name="Wada H."/>
            <person name="Kobayashi K."/>
            <person name="Saito M."/>
            <person name="Masuda T."/>
            <person name="Sasaki-Sekimoto Y."/>
            <person name="Mashiguchi K."/>
            <person name="Awai K."/>
            <person name="Shimojima M."/>
            <person name="Masuda S."/>
            <person name="Iwai M."/>
            <person name="Nobusawa T."/>
            <person name="Narise T."/>
            <person name="Kondo S."/>
            <person name="Saito H."/>
            <person name="Sato R."/>
            <person name="Murakawa M."/>
            <person name="Ihara Y."/>
            <person name="Oshima-Yamada Y."/>
            <person name="Ohtaka K."/>
            <person name="Satoh M."/>
            <person name="Sonobe K."/>
            <person name="Ishii M."/>
            <person name="Ohtani R."/>
            <person name="Kanamori-Sato M."/>
            <person name="Honoki R."/>
            <person name="Miyazaki D."/>
            <person name="Mochizuki H."/>
            <person name="Umetsu J."/>
            <person name="Higashi K."/>
            <person name="Shibata D."/>
            <person name="Kamiya Y."/>
            <person name="Sato N."/>
            <person name="Nakamura Y."/>
            <person name="Tabata S."/>
            <person name="Ida S."/>
            <person name="Kurokawa K."/>
            <person name="Ohta H."/>
        </authorList>
    </citation>
    <scope>NUCLEOTIDE SEQUENCE [LARGE SCALE GENOMIC DNA]</scope>
    <source>
        <strain evidence="17 18">NIES-2285</strain>
    </source>
</reference>
<dbReference type="SMART" id="SM00547">
    <property type="entry name" value="ZnF_RBZ"/>
    <property type="match status" value="1"/>
</dbReference>
<feature type="domain" description="RanBP2-type" evidence="15">
    <location>
        <begin position="64"/>
        <end position="93"/>
    </location>
</feature>
<evidence type="ECO:0000256" key="12">
    <source>
        <dbReference type="ARBA" id="ARBA00049117"/>
    </source>
</evidence>
<evidence type="ECO:0000259" key="16">
    <source>
        <dbReference type="PROSITE" id="PS51722"/>
    </source>
</evidence>
<dbReference type="PRINTS" id="PR00315">
    <property type="entry name" value="ELONGATNFCT"/>
</dbReference>
<dbReference type="SUPFAM" id="SSF50465">
    <property type="entry name" value="EF-Tu/eEF-1alpha/eIF2-gamma C-terminal domain"/>
    <property type="match status" value="1"/>
</dbReference>
<dbReference type="CDD" id="cd16267">
    <property type="entry name" value="HBS1-like_II"/>
    <property type="match status" value="1"/>
</dbReference>
<dbReference type="EMBL" id="DF236952">
    <property type="protein sequence ID" value="GAQ77745.1"/>
    <property type="molecule type" value="Genomic_DNA"/>
</dbReference>
<comment type="catalytic activity">
    <reaction evidence="12">
        <text>GTP + H2O = GDP + phosphate + H(+)</text>
        <dbReference type="Rhea" id="RHEA:19669"/>
        <dbReference type="ChEBI" id="CHEBI:15377"/>
        <dbReference type="ChEBI" id="CHEBI:15378"/>
        <dbReference type="ChEBI" id="CHEBI:37565"/>
        <dbReference type="ChEBI" id="CHEBI:43474"/>
        <dbReference type="ChEBI" id="CHEBI:58189"/>
    </reaction>
    <physiologicalReaction direction="left-to-right" evidence="12">
        <dbReference type="Rhea" id="RHEA:19670"/>
    </physiologicalReaction>
</comment>
<dbReference type="GO" id="GO:0003746">
    <property type="term" value="F:translation elongation factor activity"/>
    <property type="evidence" value="ECO:0007669"/>
    <property type="project" value="UniProtKB-KW"/>
</dbReference>
<dbReference type="PROSITE" id="PS51722">
    <property type="entry name" value="G_TR_2"/>
    <property type="match status" value="1"/>
</dbReference>
<feature type="region of interest" description="Disordered" evidence="14">
    <location>
        <begin position="86"/>
        <end position="238"/>
    </location>
</feature>
<dbReference type="FunFam" id="2.40.30.10:FF:000020">
    <property type="entry name" value="Translation elongation factor EF-1"/>
    <property type="match status" value="1"/>
</dbReference>
<dbReference type="GO" id="GO:0003924">
    <property type="term" value="F:GTPase activity"/>
    <property type="evidence" value="ECO:0000318"/>
    <property type="project" value="GO_Central"/>
</dbReference>
<keyword evidence="9" id="KW-0862">Zinc</keyword>
<evidence type="ECO:0000256" key="5">
    <source>
        <dbReference type="ARBA" id="ARBA00022723"/>
    </source>
</evidence>
<feature type="compositionally biased region" description="Acidic residues" evidence="14">
    <location>
        <begin position="13"/>
        <end position="33"/>
    </location>
</feature>
<dbReference type="FunFam" id="3.40.50.300:FF:000204">
    <property type="entry name" value="Translation elongation factor Tu"/>
    <property type="match status" value="1"/>
</dbReference>
<dbReference type="CDD" id="cd04093">
    <property type="entry name" value="HBS1_C_III"/>
    <property type="match status" value="1"/>
</dbReference>
<keyword evidence="11" id="KW-0342">GTP-binding</keyword>
<dbReference type="PROSITE" id="PS50199">
    <property type="entry name" value="ZF_RANBP2_2"/>
    <property type="match status" value="1"/>
</dbReference>
<dbReference type="SUPFAM" id="SSF52540">
    <property type="entry name" value="P-loop containing nucleoside triphosphate hydrolases"/>
    <property type="match status" value="1"/>
</dbReference>
<evidence type="ECO:0000256" key="2">
    <source>
        <dbReference type="ARBA" id="ARBA00004496"/>
    </source>
</evidence>
<accession>A0A1Y1HH31</accession>
<evidence type="ECO:0000256" key="13">
    <source>
        <dbReference type="PROSITE-ProRule" id="PRU00322"/>
    </source>
</evidence>
<keyword evidence="6" id="KW-0547">Nucleotide-binding</keyword>
<comment type="subcellular location">
    <subcellularLocation>
        <location evidence="2">Cytoplasm</location>
    </subcellularLocation>
</comment>
<name>A0A1Y1HH31_KLENI</name>
<comment type="function">
    <text evidence="1">This protein promotes the GTP-dependent binding of aminoacyl-tRNA to the A-site of ribosomes during protein biosynthesis.</text>
</comment>
<keyword evidence="18" id="KW-1185">Reference proteome</keyword>
<dbReference type="Proteomes" id="UP000054558">
    <property type="component" value="Unassembled WGS sequence"/>
</dbReference>
<evidence type="ECO:0000256" key="8">
    <source>
        <dbReference type="ARBA" id="ARBA00022801"/>
    </source>
</evidence>